<dbReference type="EMBL" id="CP072793">
    <property type="protein sequence ID" value="QTR52111.1"/>
    <property type="molecule type" value="Genomic_DNA"/>
</dbReference>
<proteinExistence type="predicted"/>
<feature type="domain" description="HTH cro/C1-type" evidence="4">
    <location>
        <begin position="45"/>
        <end position="101"/>
    </location>
</feature>
<dbReference type="InterPro" id="IPR052359">
    <property type="entry name" value="HTH-type_reg/antitoxin"/>
</dbReference>
<dbReference type="GO" id="GO:0003677">
    <property type="term" value="F:DNA binding"/>
    <property type="evidence" value="ECO:0007669"/>
    <property type="project" value="UniProtKB-KW"/>
</dbReference>
<dbReference type="Proteomes" id="UP000672009">
    <property type="component" value="Chromosome"/>
</dbReference>
<sequence length="104" mass="12083">MKKRNLFDELMEGVEALKAEREGKITLKRVQLEVLESPAIQPSEILKLRESRHLSRSVFANAIRTNPRTVESWEQGRSKPNPHAVLLMRLVEKYPETLEHLRAI</sequence>
<evidence type="ECO:0000313" key="5">
    <source>
        <dbReference type="EMBL" id="QTR52111.1"/>
    </source>
</evidence>
<dbReference type="AlphaFoldDB" id="A0A975F6Y6"/>
<dbReference type="PROSITE" id="PS50943">
    <property type="entry name" value="HTH_CROC1"/>
    <property type="match status" value="1"/>
</dbReference>
<keyword evidence="1" id="KW-0805">Transcription regulation</keyword>
<dbReference type="SUPFAM" id="SSF47413">
    <property type="entry name" value="lambda repressor-like DNA-binding domains"/>
    <property type="match status" value="1"/>
</dbReference>
<name>A0A975F6Y6_9GAMM</name>
<dbReference type="KEGG" id="tun:J9260_10135"/>
<evidence type="ECO:0000259" key="4">
    <source>
        <dbReference type="PROSITE" id="PS50943"/>
    </source>
</evidence>
<organism evidence="5 6">
    <name type="scientific">Thiothrix unzii</name>
    <dbReference type="NCBI Taxonomy" id="111769"/>
    <lineage>
        <taxon>Bacteria</taxon>
        <taxon>Pseudomonadati</taxon>
        <taxon>Pseudomonadota</taxon>
        <taxon>Gammaproteobacteria</taxon>
        <taxon>Thiotrichales</taxon>
        <taxon>Thiotrichaceae</taxon>
        <taxon>Thiothrix</taxon>
    </lineage>
</organism>
<dbReference type="SMART" id="SM00530">
    <property type="entry name" value="HTH_XRE"/>
    <property type="match status" value="1"/>
</dbReference>
<evidence type="ECO:0000256" key="3">
    <source>
        <dbReference type="ARBA" id="ARBA00023163"/>
    </source>
</evidence>
<gene>
    <name evidence="5" type="ORF">J9260_10135</name>
</gene>
<dbReference type="CDD" id="cd00093">
    <property type="entry name" value="HTH_XRE"/>
    <property type="match status" value="1"/>
</dbReference>
<dbReference type="Gene3D" id="1.10.260.40">
    <property type="entry name" value="lambda repressor-like DNA-binding domains"/>
    <property type="match status" value="1"/>
</dbReference>
<protein>
    <recommendedName>
        <fullName evidence="4">HTH cro/C1-type domain-containing protein</fullName>
    </recommendedName>
</protein>
<dbReference type="InterPro" id="IPR001387">
    <property type="entry name" value="Cro/C1-type_HTH"/>
</dbReference>
<evidence type="ECO:0000313" key="6">
    <source>
        <dbReference type="Proteomes" id="UP000672009"/>
    </source>
</evidence>
<keyword evidence="2" id="KW-0238">DNA-binding</keyword>
<keyword evidence="3" id="KW-0804">Transcription</keyword>
<dbReference type="PANTHER" id="PTHR36511">
    <property type="entry name" value="MERR FAMILY BACTERIAL REGULATORY PROTEIN"/>
    <property type="match status" value="1"/>
</dbReference>
<dbReference type="RefSeq" id="WP_210217671.1">
    <property type="nucleotide sequence ID" value="NZ_CP072793.1"/>
</dbReference>
<evidence type="ECO:0000256" key="2">
    <source>
        <dbReference type="ARBA" id="ARBA00023125"/>
    </source>
</evidence>
<dbReference type="PANTHER" id="PTHR36511:SF3">
    <property type="entry name" value="ANTITOXIN HIGA-2"/>
    <property type="match status" value="1"/>
</dbReference>
<accession>A0A975F6Y6</accession>
<dbReference type="InterPro" id="IPR010982">
    <property type="entry name" value="Lambda_DNA-bd_dom_sf"/>
</dbReference>
<reference evidence="5" key="1">
    <citation type="submission" date="2021-04" db="EMBL/GenBank/DDBJ databases">
        <title>Genomics, taxonomy and metabolism of representatives of sulfur bacteria of the genus Thiothrix: Thiothrix fructosivorans QT, Thiothrix unzii A1T and three new species, Thiothrix subterranea sp. nov., Thiothrix litoralis sp. nov. and 'Candidatus Thiothrix anitrata' sp. nov.</title>
        <authorList>
            <person name="Ravin N.V."/>
            <person name="Smolyakov D."/>
            <person name="Rudenko T.S."/>
            <person name="Mardanov A.V."/>
            <person name="Beletsky A.V."/>
            <person name="Markov N.D."/>
            <person name="Fomenkov A.I."/>
            <person name="Roberts R.J."/>
            <person name="Karnachuk O.V."/>
            <person name="Novikov A."/>
            <person name="Grabovich M.Y."/>
        </authorList>
    </citation>
    <scope>NUCLEOTIDE SEQUENCE</scope>
    <source>
        <strain evidence="5">A1</strain>
    </source>
</reference>
<keyword evidence="6" id="KW-1185">Reference proteome</keyword>
<evidence type="ECO:0000256" key="1">
    <source>
        <dbReference type="ARBA" id="ARBA00023015"/>
    </source>
</evidence>